<comment type="caution">
    <text evidence="3">The sequence shown here is derived from an EMBL/GenBank/DDBJ whole genome shotgun (WGS) entry which is preliminary data.</text>
</comment>
<dbReference type="GO" id="GO:0032259">
    <property type="term" value="P:methylation"/>
    <property type="evidence" value="ECO:0007669"/>
    <property type="project" value="UniProtKB-KW"/>
</dbReference>
<sequence length="230" mass="26344">MASRLSEKELKEMAQQLSCPSGDEGIAMGETMNTGNIGMTMNTIKNLECKEGERLLELGHGNCGHLTEILQQTKNLKYTGIEVSETMCEQAALLNIHWVENQKAVFKQYNGITLPFLDQSFDKIMTVNTIYFWEDAEKLLSEIYRVLKPEGIFIVTYAQKKFMEKLPFTQYGFRLYDNEDIMTLVNTTDFKIAEMVESSEEVTSKTGETVHRLYTMAKLYKLPKTSLTQK</sequence>
<dbReference type="Proteomes" id="UP001242368">
    <property type="component" value="Unassembled WGS sequence"/>
</dbReference>
<protein>
    <submittedName>
        <fullName evidence="3">Class I SAM-dependent methyltransferase</fullName>
    </submittedName>
</protein>
<organism evidence="3 4">
    <name type="scientific">Paenimyroides ceti</name>
    <dbReference type="NCBI Taxonomy" id="395087"/>
    <lineage>
        <taxon>Bacteria</taxon>
        <taxon>Pseudomonadati</taxon>
        <taxon>Bacteroidota</taxon>
        <taxon>Flavobacteriia</taxon>
        <taxon>Flavobacteriales</taxon>
        <taxon>Flavobacteriaceae</taxon>
        <taxon>Paenimyroides</taxon>
    </lineage>
</organism>
<dbReference type="PANTHER" id="PTHR44068">
    <property type="entry name" value="ZGC:194242"/>
    <property type="match status" value="1"/>
</dbReference>
<dbReference type="InterPro" id="IPR050447">
    <property type="entry name" value="Erg6_SMT_methyltransf"/>
</dbReference>
<proteinExistence type="predicted"/>
<dbReference type="Pfam" id="PF08241">
    <property type="entry name" value="Methyltransf_11"/>
    <property type="match status" value="1"/>
</dbReference>
<dbReference type="CDD" id="cd02440">
    <property type="entry name" value="AdoMet_MTases"/>
    <property type="match status" value="1"/>
</dbReference>
<dbReference type="GO" id="GO:0008168">
    <property type="term" value="F:methyltransferase activity"/>
    <property type="evidence" value="ECO:0007669"/>
    <property type="project" value="UniProtKB-KW"/>
</dbReference>
<dbReference type="PANTHER" id="PTHR44068:SF1">
    <property type="entry name" value="HYPOTHETICAL LOC100005854"/>
    <property type="match status" value="1"/>
</dbReference>
<name>A0ABT8CMZ5_9FLAO</name>
<dbReference type="InterPro" id="IPR013216">
    <property type="entry name" value="Methyltransf_11"/>
</dbReference>
<gene>
    <name evidence="3" type="ORF">QW060_01960</name>
</gene>
<dbReference type="SUPFAM" id="SSF53335">
    <property type="entry name" value="S-adenosyl-L-methionine-dependent methyltransferases"/>
    <property type="match status" value="1"/>
</dbReference>
<dbReference type="EMBL" id="JAUFQU010000001">
    <property type="protein sequence ID" value="MDN3705889.1"/>
    <property type="molecule type" value="Genomic_DNA"/>
</dbReference>
<accession>A0ABT8CMZ5</accession>
<dbReference type="RefSeq" id="WP_290362037.1">
    <property type="nucleotide sequence ID" value="NZ_JAUFQU010000001.1"/>
</dbReference>
<feature type="domain" description="Methyltransferase type 11" evidence="2">
    <location>
        <begin position="56"/>
        <end position="155"/>
    </location>
</feature>
<evidence type="ECO:0000256" key="1">
    <source>
        <dbReference type="ARBA" id="ARBA00022679"/>
    </source>
</evidence>
<keyword evidence="1" id="KW-0808">Transferase</keyword>
<keyword evidence="4" id="KW-1185">Reference proteome</keyword>
<dbReference type="InterPro" id="IPR029063">
    <property type="entry name" value="SAM-dependent_MTases_sf"/>
</dbReference>
<evidence type="ECO:0000313" key="4">
    <source>
        <dbReference type="Proteomes" id="UP001242368"/>
    </source>
</evidence>
<keyword evidence="3" id="KW-0489">Methyltransferase</keyword>
<evidence type="ECO:0000259" key="2">
    <source>
        <dbReference type="Pfam" id="PF08241"/>
    </source>
</evidence>
<dbReference type="Gene3D" id="3.40.50.150">
    <property type="entry name" value="Vaccinia Virus protein VP39"/>
    <property type="match status" value="1"/>
</dbReference>
<reference evidence="4" key="1">
    <citation type="journal article" date="2019" name="Int. J. Syst. Evol. Microbiol.">
        <title>The Global Catalogue of Microorganisms (GCM) 10K type strain sequencing project: providing services to taxonomists for standard genome sequencing and annotation.</title>
        <authorList>
            <consortium name="The Broad Institute Genomics Platform"/>
            <consortium name="The Broad Institute Genome Sequencing Center for Infectious Disease"/>
            <person name="Wu L."/>
            <person name="Ma J."/>
        </authorList>
    </citation>
    <scope>NUCLEOTIDE SEQUENCE [LARGE SCALE GENOMIC DNA]</scope>
    <source>
        <strain evidence="4">CECT 7184</strain>
    </source>
</reference>
<evidence type="ECO:0000313" key="3">
    <source>
        <dbReference type="EMBL" id="MDN3705889.1"/>
    </source>
</evidence>